<accession>A0A9P5Z781</accession>
<dbReference type="EMBL" id="MU155178">
    <property type="protein sequence ID" value="KAF9481455.1"/>
    <property type="molecule type" value="Genomic_DNA"/>
</dbReference>
<name>A0A9P5Z781_9AGAR</name>
<keyword evidence="2" id="KW-1185">Reference proteome</keyword>
<evidence type="ECO:0000313" key="2">
    <source>
        <dbReference type="Proteomes" id="UP000807469"/>
    </source>
</evidence>
<comment type="caution">
    <text evidence="1">The sequence shown here is derived from an EMBL/GenBank/DDBJ whole genome shotgun (WGS) entry which is preliminary data.</text>
</comment>
<dbReference type="Proteomes" id="UP000807469">
    <property type="component" value="Unassembled WGS sequence"/>
</dbReference>
<sequence>MIVDDTGRLWVTDWGHPGFFYPAYMAYERTCAAAWWARLRWSFLRWIANGFGRLWRKGPFGLDTTCSRSCRFALFDSKSPYANVPQRFKIETPASLSCHPLP</sequence>
<dbReference type="AlphaFoldDB" id="A0A9P5Z781"/>
<proteinExistence type="predicted"/>
<protein>
    <submittedName>
        <fullName evidence="1">Uncharacterized protein</fullName>
    </submittedName>
</protein>
<organism evidence="1 2">
    <name type="scientific">Pholiota conissans</name>
    <dbReference type="NCBI Taxonomy" id="109636"/>
    <lineage>
        <taxon>Eukaryota</taxon>
        <taxon>Fungi</taxon>
        <taxon>Dikarya</taxon>
        <taxon>Basidiomycota</taxon>
        <taxon>Agaricomycotina</taxon>
        <taxon>Agaricomycetes</taxon>
        <taxon>Agaricomycetidae</taxon>
        <taxon>Agaricales</taxon>
        <taxon>Agaricineae</taxon>
        <taxon>Strophariaceae</taxon>
        <taxon>Pholiota</taxon>
    </lineage>
</organism>
<gene>
    <name evidence="1" type="ORF">BDN70DRAFT_973928</name>
</gene>
<dbReference type="OrthoDB" id="4177236at2759"/>
<reference evidence="1" key="1">
    <citation type="submission" date="2020-11" db="EMBL/GenBank/DDBJ databases">
        <authorList>
            <consortium name="DOE Joint Genome Institute"/>
            <person name="Ahrendt S."/>
            <person name="Riley R."/>
            <person name="Andreopoulos W."/>
            <person name="Labutti K."/>
            <person name="Pangilinan J."/>
            <person name="Ruiz-Duenas F.J."/>
            <person name="Barrasa J.M."/>
            <person name="Sanchez-Garcia M."/>
            <person name="Camarero S."/>
            <person name="Miyauchi S."/>
            <person name="Serrano A."/>
            <person name="Linde D."/>
            <person name="Babiker R."/>
            <person name="Drula E."/>
            <person name="Ayuso-Fernandez I."/>
            <person name="Pacheco R."/>
            <person name="Padilla G."/>
            <person name="Ferreira P."/>
            <person name="Barriuso J."/>
            <person name="Kellner H."/>
            <person name="Castanera R."/>
            <person name="Alfaro M."/>
            <person name="Ramirez L."/>
            <person name="Pisabarro A.G."/>
            <person name="Kuo A."/>
            <person name="Tritt A."/>
            <person name="Lipzen A."/>
            <person name="He G."/>
            <person name="Yan M."/>
            <person name="Ng V."/>
            <person name="Cullen D."/>
            <person name="Martin F."/>
            <person name="Rosso M.-N."/>
            <person name="Henrissat B."/>
            <person name="Hibbett D."/>
            <person name="Martinez A.T."/>
            <person name="Grigoriev I.V."/>
        </authorList>
    </citation>
    <scope>NUCLEOTIDE SEQUENCE</scope>
    <source>
        <strain evidence="1">CIRM-BRFM 674</strain>
    </source>
</reference>
<evidence type="ECO:0000313" key="1">
    <source>
        <dbReference type="EMBL" id="KAF9481455.1"/>
    </source>
</evidence>